<reference evidence="1 2" key="1">
    <citation type="journal article" date="2015" name="BMC Genomics">
        <title>Genome mining reveals unlocked bioactive potential of marine Gram-negative bacteria.</title>
        <authorList>
            <person name="Machado H."/>
            <person name="Sonnenschein E.C."/>
            <person name="Melchiorsen J."/>
            <person name="Gram L."/>
        </authorList>
    </citation>
    <scope>NUCLEOTIDE SEQUENCE [LARGE SCALE GENOMIC DNA]</scope>
    <source>
        <strain evidence="1 2">S2471</strain>
    </source>
</reference>
<organism evidence="1 2">
    <name type="scientific">Pseudoalteromonas rubra</name>
    <dbReference type="NCBI Taxonomy" id="43658"/>
    <lineage>
        <taxon>Bacteria</taxon>
        <taxon>Pseudomonadati</taxon>
        <taxon>Pseudomonadota</taxon>
        <taxon>Gammaproteobacteria</taxon>
        <taxon>Alteromonadales</taxon>
        <taxon>Pseudoalteromonadaceae</taxon>
        <taxon>Pseudoalteromonas</taxon>
    </lineage>
</organism>
<accession>A0A0F4Q7R5</accession>
<evidence type="ECO:0000313" key="1">
    <source>
        <dbReference type="EMBL" id="KJZ03678.1"/>
    </source>
</evidence>
<keyword evidence="2" id="KW-1185">Reference proteome</keyword>
<sequence length="135" mass="15510">MDSITFEKIPKNHINDVVELFNFLKKAKIENNFDACQLIEKLGDKYHTIFIHTKQESDEWLAKWKLNNTIEMPWDFGSWVDAIKECEVELISININNDGTGKIFFNQLCHPTVGIEALAEIVLIYKAGNVVINAI</sequence>
<comment type="caution">
    <text evidence="1">The sequence shown here is derived from an EMBL/GenBank/DDBJ whole genome shotgun (WGS) entry which is preliminary data.</text>
</comment>
<dbReference type="Proteomes" id="UP000033452">
    <property type="component" value="Unassembled WGS sequence"/>
</dbReference>
<name>A0A0F4Q7R5_9GAMM</name>
<gene>
    <name evidence="1" type="ORF">TW77_23855</name>
</gene>
<dbReference type="EMBL" id="JXYA01000118">
    <property type="protein sequence ID" value="KJZ03678.1"/>
    <property type="molecule type" value="Genomic_DNA"/>
</dbReference>
<dbReference type="RefSeq" id="WP_046007470.1">
    <property type="nucleotide sequence ID" value="NZ_JXYA01000118.1"/>
</dbReference>
<dbReference type="OrthoDB" id="7060957at2"/>
<dbReference type="PATRIC" id="fig|43658.5.peg.5079"/>
<proteinExistence type="predicted"/>
<protein>
    <submittedName>
        <fullName evidence="1">Uncharacterized protein</fullName>
    </submittedName>
</protein>
<dbReference type="AlphaFoldDB" id="A0A0F4Q7R5"/>
<evidence type="ECO:0000313" key="2">
    <source>
        <dbReference type="Proteomes" id="UP000033452"/>
    </source>
</evidence>